<dbReference type="EMBL" id="BKCJ011320862">
    <property type="protein sequence ID" value="GFD20263.1"/>
    <property type="molecule type" value="Genomic_DNA"/>
</dbReference>
<name>A0A699UE27_TANCI</name>
<comment type="caution">
    <text evidence="2">The sequence shown here is derived from an EMBL/GenBank/DDBJ whole genome shotgun (WGS) entry which is preliminary data.</text>
</comment>
<feature type="compositionally biased region" description="Basic residues" evidence="1">
    <location>
        <begin position="1"/>
        <end position="10"/>
    </location>
</feature>
<evidence type="ECO:0000256" key="1">
    <source>
        <dbReference type="SAM" id="MobiDB-lite"/>
    </source>
</evidence>
<evidence type="ECO:0000313" key="2">
    <source>
        <dbReference type="EMBL" id="GFD20263.1"/>
    </source>
</evidence>
<proteinExistence type="predicted"/>
<gene>
    <name evidence="2" type="ORF">Tci_892232</name>
</gene>
<feature type="non-terminal residue" evidence="2">
    <location>
        <position position="1"/>
    </location>
</feature>
<sequence>RANKQLKLPKPRVYLPSLRDEESFDPISQTPKNSDDDGNGEEDFGLNVGREEGHNEEEEEDELYIDVNNNQGRGLQTTQEVEDSHVTLTLINPDGQQ</sequence>
<organism evidence="2">
    <name type="scientific">Tanacetum cinerariifolium</name>
    <name type="common">Dalmatian daisy</name>
    <name type="synonym">Chrysanthemum cinerariifolium</name>
    <dbReference type="NCBI Taxonomy" id="118510"/>
    <lineage>
        <taxon>Eukaryota</taxon>
        <taxon>Viridiplantae</taxon>
        <taxon>Streptophyta</taxon>
        <taxon>Embryophyta</taxon>
        <taxon>Tracheophyta</taxon>
        <taxon>Spermatophyta</taxon>
        <taxon>Magnoliopsida</taxon>
        <taxon>eudicotyledons</taxon>
        <taxon>Gunneridae</taxon>
        <taxon>Pentapetalae</taxon>
        <taxon>asterids</taxon>
        <taxon>campanulids</taxon>
        <taxon>Asterales</taxon>
        <taxon>Asteraceae</taxon>
        <taxon>Asteroideae</taxon>
        <taxon>Anthemideae</taxon>
        <taxon>Anthemidinae</taxon>
        <taxon>Tanacetum</taxon>
    </lineage>
</organism>
<accession>A0A699UE27</accession>
<feature type="region of interest" description="Disordered" evidence="1">
    <location>
        <begin position="1"/>
        <end position="61"/>
    </location>
</feature>
<reference evidence="2" key="1">
    <citation type="journal article" date="2019" name="Sci. Rep.">
        <title>Draft genome of Tanacetum cinerariifolium, the natural source of mosquito coil.</title>
        <authorList>
            <person name="Yamashiro T."/>
            <person name="Shiraishi A."/>
            <person name="Satake H."/>
            <person name="Nakayama K."/>
        </authorList>
    </citation>
    <scope>NUCLEOTIDE SEQUENCE</scope>
</reference>
<protein>
    <submittedName>
        <fullName evidence="2">Uncharacterized protein</fullName>
    </submittedName>
</protein>
<dbReference type="AlphaFoldDB" id="A0A699UE27"/>